<name>A0A267MPV5_9FIRM</name>
<evidence type="ECO:0000313" key="2">
    <source>
        <dbReference type="Proteomes" id="UP000216024"/>
    </source>
</evidence>
<protein>
    <submittedName>
        <fullName evidence="1">Uncharacterized protein</fullName>
    </submittedName>
</protein>
<comment type="caution">
    <text evidence="1">The sequence shown here is derived from an EMBL/GenBank/DDBJ whole genome shotgun (WGS) entry which is preliminary data.</text>
</comment>
<dbReference type="AlphaFoldDB" id="A0A267MPV5"/>
<evidence type="ECO:0000313" key="1">
    <source>
        <dbReference type="EMBL" id="PAB60813.1"/>
    </source>
</evidence>
<reference evidence="1 2" key="1">
    <citation type="submission" date="2017-06" db="EMBL/GenBank/DDBJ databases">
        <title>Draft genome sequence of anaerobic fermentative bacterium Anaeromicrobium sediminis DY2726D isolated from West Pacific Ocean sediments.</title>
        <authorList>
            <person name="Zeng X."/>
        </authorList>
    </citation>
    <scope>NUCLEOTIDE SEQUENCE [LARGE SCALE GENOMIC DNA]</scope>
    <source>
        <strain evidence="1 2">DY2726D</strain>
    </source>
</reference>
<proteinExistence type="predicted"/>
<accession>A0A267MPV5</accession>
<sequence length="153" mass="18681">MRNKGSIITIVDEKFLNRYLEFRSRTKIKKDSFFSLKEKLCNLFQNELHLSRELNKLVEEHYKSFWGPLFIATELATLDIYYTTMRGNKKQRTIYFTCWTWEKLRFGYLDDTIRRVIENHIKKLNDSTENFYKKHIDLKWNLGNYNKTLISYI</sequence>
<gene>
    <name evidence="1" type="ORF">CCE28_04570</name>
</gene>
<dbReference type="Proteomes" id="UP000216024">
    <property type="component" value="Unassembled WGS sequence"/>
</dbReference>
<dbReference type="EMBL" id="NIBG01000002">
    <property type="protein sequence ID" value="PAB60813.1"/>
    <property type="molecule type" value="Genomic_DNA"/>
</dbReference>
<dbReference type="RefSeq" id="WP_095131397.1">
    <property type="nucleotide sequence ID" value="NZ_NIBG01000002.1"/>
</dbReference>
<keyword evidence="2" id="KW-1185">Reference proteome</keyword>
<organism evidence="1 2">
    <name type="scientific">Anaeromicrobium sediminis</name>
    <dbReference type="NCBI Taxonomy" id="1478221"/>
    <lineage>
        <taxon>Bacteria</taxon>
        <taxon>Bacillati</taxon>
        <taxon>Bacillota</taxon>
        <taxon>Clostridia</taxon>
        <taxon>Peptostreptococcales</taxon>
        <taxon>Thermotaleaceae</taxon>
        <taxon>Anaeromicrobium</taxon>
    </lineage>
</organism>